<sequence>NGALIRVAINKPVGSLDDQFVQVAFAETPQAAQSGLLQSGRIRVGTLLFDKDGVPVSVLDCLKAGESHEHYTART</sequence>
<protein>
    <submittedName>
        <fullName evidence="1">Uncharacterized protein</fullName>
    </submittedName>
</protein>
<proteinExistence type="predicted"/>
<name>A0A3B0XYN2_9ZZZZ</name>
<dbReference type="AlphaFoldDB" id="A0A3B0XYN2"/>
<feature type="non-terminal residue" evidence="1">
    <location>
        <position position="1"/>
    </location>
</feature>
<dbReference type="EMBL" id="UOFN01000015">
    <property type="protein sequence ID" value="VAW73488.1"/>
    <property type="molecule type" value="Genomic_DNA"/>
</dbReference>
<evidence type="ECO:0000313" key="1">
    <source>
        <dbReference type="EMBL" id="VAW73488.1"/>
    </source>
</evidence>
<reference evidence="1" key="1">
    <citation type="submission" date="2018-06" db="EMBL/GenBank/DDBJ databases">
        <authorList>
            <person name="Zhirakovskaya E."/>
        </authorList>
    </citation>
    <scope>NUCLEOTIDE SEQUENCE</scope>
</reference>
<gene>
    <name evidence="1" type="ORF">MNBD_GAMMA15-952</name>
</gene>
<accession>A0A3B0XYN2</accession>
<organism evidence="1">
    <name type="scientific">hydrothermal vent metagenome</name>
    <dbReference type="NCBI Taxonomy" id="652676"/>
    <lineage>
        <taxon>unclassified sequences</taxon>
        <taxon>metagenomes</taxon>
        <taxon>ecological metagenomes</taxon>
    </lineage>
</organism>